<protein>
    <submittedName>
        <fullName evidence="1">Uncharacterized protein</fullName>
    </submittedName>
</protein>
<dbReference type="Proteomes" id="UP001164929">
    <property type="component" value="Chromosome 13"/>
</dbReference>
<sequence length="79" mass="8662">METGMDKRAKMVACFDNQIEQMGLVRAGLRPLGLKSVTRENHPSFNTAQEFKTVVFISGGGAQLRSSSEELEGTTTRLT</sequence>
<dbReference type="EMBL" id="JAQIZT010000013">
    <property type="protein sequence ID" value="KAJ6974218.1"/>
    <property type="molecule type" value="Genomic_DNA"/>
</dbReference>
<gene>
    <name evidence="1" type="ORF">NC653_030338</name>
</gene>
<keyword evidence="2" id="KW-1185">Reference proteome</keyword>
<comment type="caution">
    <text evidence="1">The sequence shown here is derived from an EMBL/GenBank/DDBJ whole genome shotgun (WGS) entry which is preliminary data.</text>
</comment>
<evidence type="ECO:0000313" key="1">
    <source>
        <dbReference type="EMBL" id="KAJ6974218.1"/>
    </source>
</evidence>
<proteinExistence type="predicted"/>
<evidence type="ECO:0000313" key="2">
    <source>
        <dbReference type="Proteomes" id="UP001164929"/>
    </source>
</evidence>
<organism evidence="1 2">
    <name type="scientific">Populus alba x Populus x berolinensis</name>
    <dbReference type="NCBI Taxonomy" id="444605"/>
    <lineage>
        <taxon>Eukaryota</taxon>
        <taxon>Viridiplantae</taxon>
        <taxon>Streptophyta</taxon>
        <taxon>Embryophyta</taxon>
        <taxon>Tracheophyta</taxon>
        <taxon>Spermatophyta</taxon>
        <taxon>Magnoliopsida</taxon>
        <taxon>eudicotyledons</taxon>
        <taxon>Gunneridae</taxon>
        <taxon>Pentapetalae</taxon>
        <taxon>rosids</taxon>
        <taxon>fabids</taxon>
        <taxon>Malpighiales</taxon>
        <taxon>Salicaceae</taxon>
        <taxon>Saliceae</taxon>
        <taxon>Populus</taxon>
    </lineage>
</organism>
<reference evidence="1" key="1">
    <citation type="journal article" date="2023" name="Mol. Ecol. Resour.">
        <title>Chromosome-level genome assembly of a triploid poplar Populus alba 'Berolinensis'.</title>
        <authorList>
            <person name="Chen S."/>
            <person name="Yu Y."/>
            <person name="Wang X."/>
            <person name="Wang S."/>
            <person name="Zhang T."/>
            <person name="Zhou Y."/>
            <person name="He R."/>
            <person name="Meng N."/>
            <person name="Wang Y."/>
            <person name="Liu W."/>
            <person name="Liu Z."/>
            <person name="Liu J."/>
            <person name="Guo Q."/>
            <person name="Huang H."/>
            <person name="Sederoff R.R."/>
            <person name="Wang G."/>
            <person name="Qu G."/>
            <person name="Chen S."/>
        </authorList>
    </citation>
    <scope>NUCLEOTIDE SEQUENCE</scope>
    <source>
        <strain evidence="1">SC-2020</strain>
    </source>
</reference>
<accession>A0AAD6LVR8</accession>
<dbReference type="AlphaFoldDB" id="A0AAD6LVR8"/>
<name>A0AAD6LVR8_9ROSI</name>